<dbReference type="Pfam" id="PF01425">
    <property type="entry name" value="Amidase"/>
    <property type="match status" value="1"/>
</dbReference>
<evidence type="ECO:0000256" key="1">
    <source>
        <dbReference type="SAM" id="MobiDB-lite"/>
    </source>
</evidence>
<evidence type="ECO:0000313" key="3">
    <source>
        <dbReference type="EMBL" id="SVC92612.1"/>
    </source>
</evidence>
<dbReference type="InterPro" id="IPR023631">
    <property type="entry name" value="Amidase_dom"/>
</dbReference>
<organism evidence="3">
    <name type="scientific">marine metagenome</name>
    <dbReference type="NCBI Taxonomy" id="408172"/>
    <lineage>
        <taxon>unclassified sequences</taxon>
        <taxon>metagenomes</taxon>
        <taxon>ecological metagenomes</taxon>
    </lineage>
</organism>
<accession>A0A382R632</accession>
<proteinExistence type="predicted"/>
<dbReference type="InterPro" id="IPR036928">
    <property type="entry name" value="AS_sf"/>
</dbReference>
<feature type="domain" description="Amidase" evidence="2">
    <location>
        <begin position="28"/>
        <end position="196"/>
    </location>
</feature>
<reference evidence="3" key="1">
    <citation type="submission" date="2018-05" db="EMBL/GenBank/DDBJ databases">
        <authorList>
            <person name="Lanie J.A."/>
            <person name="Ng W.-L."/>
            <person name="Kazmierczak K.M."/>
            <person name="Andrzejewski T.M."/>
            <person name="Davidsen T.M."/>
            <person name="Wayne K.J."/>
            <person name="Tettelin H."/>
            <person name="Glass J.I."/>
            <person name="Rusch D."/>
            <person name="Podicherti R."/>
            <person name="Tsui H.-C.T."/>
            <person name="Winkler M.E."/>
        </authorList>
    </citation>
    <scope>NUCLEOTIDE SEQUENCE</scope>
</reference>
<dbReference type="InterPro" id="IPR020556">
    <property type="entry name" value="Amidase_CS"/>
</dbReference>
<feature type="region of interest" description="Disordered" evidence="1">
    <location>
        <begin position="125"/>
        <end position="162"/>
    </location>
</feature>
<dbReference type="EMBL" id="UINC01119064">
    <property type="protein sequence ID" value="SVC92612.1"/>
    <property type="molecule type" value="Genomic_DNA"/>
</dbReference>
<name>A0A382R632_9ZZZZ</name>
<sequence>MSTNREFDYKSITELRHLLDSRAISSYELTERFLNRSEELVSYGIFISPPDDSILIEAEKADEAIKHSNGKGILTGIPVPVKDMESVKGLPFTHGSLPYKNFISDNDSLTVRRIKNSGGIVAGKTNTPENGFSGTTENRICGPARNPWDREKTPGGSSGGSAVAVASGLSPFSPGGDGGGSVRIPAGFTGIYGIKPN</sequence>
<gene>
    <name evidence="3" type="ORF">METZ01_LOCUS345466</name>
</gene>
<feature type="non-terminal residue" evidence="3">
    <location>
        <position position="197"/>
    </location>
</feature>
<dbReference type="PANTHER" id="PTHR11895">
    <property type="entry name" value="TRANSAMIDASE"/>
    <property type="match status" value="1"/>
</dbReference>
<dbReference type="SUPFAM" id="SSF75304">
    <property type="entry name" value="Amidase signature (AS) enzymes"/>
    <property type="match status" value="1"/>
</dbReference>
<dbReference type="InterPro" id="IPR000120">
    <property type="entry name" value="Amidase"/>
</dbReference>
<dbReference type="PANTHER" id="PTHR11895:SF7">
    <property type="entry name" value="GLUTAMYL-TRNA(GLN) AMIDOTRANSFERASE SUBUNIT A, MITOCHONDRIAL"/>
    <property type="match status" value="1"/>
</dbReference>
<protein>
    <recommendedName>
        <fullName evidence="2">Amidase domain-containing protein</fullName>
    </recommendedName>
</protein>
<dbReference type="PROSITE" id="PS00571">
    <property type="entry name" value="AMIDASES"/>
    <property type="match status" value="1"/>
</dbReference>
<dbReference type="GO" id="GO:0003824">
    <property type="term" value="F:catalytic activity"/>
    <property type="evidence" value="ECO:0007669"/>
    <property type="project" value="InterPro"/>
</dbReference>
<feature type="compositionally biased region" description="Polar residues" evidence="1">
    <location>
        <begin position="125"/>
        <end position="138"/>
    </location>
</feature>
<dbReference type="AlphaFoldDB" id="A0A382R632"/>
<evidence type="ECO:0000259" key="2">
    <source>
        <dbReference type="Pfam" id="PF01425"/>
    </source>
</evidence>
<dbReference type="Gene3D" id="3.90.1300.10">
    <property type="entry name" value="Amidase signature (AS) domain"/>
    <property type="match status" value="1"/>
</dbReference>